<feature type="domain" description="N-acetyltransferase" evidence="1">
    <location>
        <begin position="2"/>
        <end position="134"/>
    </location>
</feature>
<protein>
    <recommendedName>
        <fullName evidence="1">N-acetyltransferase domain-containing protein</fullName>
    </recommendedName>
</protein>
<evidence type="ECO:0000313" key="3">
    <source>
        <dbReference type="EMBL" id="ARE87784.1"/>
    </source>
</evidence>
<dbReference type="GO" id="GO:0016747">
    <property type="term" value="F:acyltransferase activity, transferring groups other than amino-acyl groups"/>
    <property type="evidence" value="ECO:0007669"/>
    <property type="project" value="InterPro"/>
</dbReference>
<dbReference type="Proteomes" id="UP000177894">
    <property type="component" value="Chromosome"/>
</dbReference>
<name>A0AAC9RIN7_9CLOT</name>
<reference evidence="2 4" key="1">
    <citation type="submission" date="2016-10" db="EMBL/GenBank/DDBJ databases">
        <title>Complete Genome Sequence of Acetogen Clostridium formicoaceticum ATCC 27076.</title>
        <authorList>
            <person name="Bao T."/>
            <person name="Cheng C."/>
            <person name="Zhao J."/>
            <person name="Yang S.-T."/>
            <person name="Wang J."/>
            <person name="Wang M."/>
        </authorList>
    </citation>
    <scope>NUCLEOTIDE SEQUENCE [LARGE SCALE GENOMIC DNA]</scope>
    <source>
        <strain evidence="2 4">ATCC 27076</strain>
    </source>
</reference>
<dbReference type="PROSITE" id="PS51186">
    <property type="entry name" value="GNAT"/>
    <property type="match status" value="1"/>
</dbReference>
<dbReference type="AlphaFoldDB" id="A0AAC9RIN7"/>
<evidence type="ECO:0000313" key="5">
    <source>
        <dbReference type="Proteomes" id="UP000192478"/>
    </source>
</evidence>
<dbReference type="InterPro" id="IPR016181">
    <property type="entry name" value="Acyl_CoA_acyltransferase"/>
</dbReference>
<accession>A0AAC9RIN7</accession>
<evidence type="ECO:0000313" key="4">
    <source>
        <dbReference type="Proteomes" id="UP000177894"/>
    </source>
</evidence>
<dbReference type="KEGG" id="cfm:BJL90_16170"/>
<dbReference type="RefSeq" id="WP_070970347.1">
    <property type="nucleotide sequence ID" value="NZ_CP017603.1"/>
</dbReference>
<dbReference type="CDD" id="cd04301">
    <property type="entry name" value="NAT_SF"/>
    <property type="match status" value="1"/>
</dbReference>
<keyword evidence="4" id="KW-1185">Reference proteome</keyword>
<organism evidence="3 5">
    <name type="scientific">Clostridium formicaceticum</name>
    <dbReference type="NCBI Taxonomy" id="1497"/>
    <lineage>
        <taxon>Bacteria</taxon>
        <taxon>Bacillati</taxon>
        <taxon>Bacillota</taxon>
        <taxon>Clostridia</taxon>
        <taxon>Eubacteriales</taxon>
        <taxon>Clostridiaceae</taxon>
        <taxon>Clostridium</taxon>
    </lineage>
</organism>
<dbReference type="Pfam" id="PF00583">
    <property type="entry name" value="Acetyltransf_1"/>
    <property type="match status" value="1"/>
</dbReference>
<evidence type="ECO:0000313" key="2">
    <source>
        <dbReference type="EMBL" id="AOY77250.1"/>
    </source>
</evidence>
<reference evidence="3 5" key="2">
    <citation type="submission" date="2017-03" db="EMBL/GenBank/DDBJ databases">
        <title>Complete sequence of Clostridium formicaceticum DSM 92.</title>
        <authorList>
            <person name="Poehlein A."/>
            <person name="Karl M."/>
            <person name="Bengelsdorf F.R."/>
            <person name="Duerre P."/>
            <person name="Daniel R."/>
        </authorList>
    </citation>
    <scope>NUCLEOTIDE SEQUENCE [LARGE SCALE GENOMIC DNA]</scope>
    <source>
        <strain evidence="3 5">DSM 92</strain>
    </source>
</reference>
<dbReference type="InterPro" id="IPR000182">
    <property type="entry name" value="GNAT_dom"/>
</dbReference>
<dbReference type="SUPFAM" id="SSF55729">
    <property type="entry name" value="Acyl-CoA N-acyltransferases (Nat)"/>
    <property type="match status" value="1"/>
</dbReference>
<dbReference type="EMBL" id="CP020559">
    <property type="protein sequence ID" value="ARE87784.1"/>
    <property type="molecule type" value="Genomic_DNA"/>
</dbReference>
<dbReference type="Proteomes" id="UP000192478">
    <property type="component" value="Chromosome"/>
</dbReference>
<proteinExistence type="predicted"/>
<sequence length="155" mass="17960">MITIRKATKEDILVLSNTYKGQFVFEDIPNVEEYIIALDGNVPLGFSKIKFYDKDLVEIAAIYINPEERGQRLGDGIFRAALNYAEKQGYLWGVIQDAKKQGLFNFLRKEGLRLLSETDVPKNLQTYLWKYDLESSFFCDIPLFFKQGCENKKII</sequence>
<gene>
    <name evidence="2" type="ORF">BJL90_16170</name>
    <name evidence="3" type="ORF">CLFO_21840</name>
</gene>
<evidence type="ECO:0000259" key="1">
    <source>
        <dbReference type="PROSITE" id="PS51186"/>
    </source>
</evidence>
<dbReference type="EMBL" id="CP017603">
    <property type="protein sequence ID" value="AOY77250.1"/>
    <property type="molecule type" value="Genomic_DNA"/>
</dbReference>
<dbReference type="Gene3D" id="3.40.630.30">
    <property type="match status" value="1"/>
</dbReference>